<dbReference type="EMBL" id="JBEPLU010000001">
    <property type="protein sequence ID" value="MET3525595.1"/>
    <property type="molecule type" value="Genomic_DNA"/>
</dbReference>
<organism evidence="1 2">
    <name type="scientific">Phenylobacterium koreense</name>
    <dbReference type="NCBI Taxonomy" id="266125"/>
    <lineage>
        <taxon>Bacteria</taxon>
        <taxon>Pseudomonadati</taxon>
        <taxon>Pseudomonadota</taxon>
        <taxon>Alphaproteobacteria</taxon>
        <taxon>Caulobacterales</taxon>
        <taxon>Caulobacteraceae</taxon>
        <taxon>Phenylobacterium</taxon>
    </lineage>
</organism>
<sequence length="142" mass="15012">MQGALALEHEGIAAYRLAGASGLLQADTLKVALIFKGHHEQHRDALADLIRKAGGKPVEPKADADYVKELNLAALKSQADVVNLATKLELGATNAYAGQVAALHDPQLVHLFTQLSADEAVHWTTLNNAAGTPIPAKAFLFS</sequence>
<evidence type="ECO:0000313" key="2">
    <source>
        <dbReference type="Proteomes" id="UP001549110"/>
    </source>
</evidence>
<keyword evidence="2" id="KW-1185">Reference proteome</keyword>
<dbReference type="Gene3D" id="1.20.1260.10">
    <property type="match status" value="1"/>
</dbReference>
<evidence type="ECO:0000313" key="1">
    <source>
        <dbReference type="EMBL" id="MET3525595.1"/>
    </source>
</evidence>
<gene>
    <name evidence="1" type="ORF">ABID41_000690</name>
</gene>
<dbReference type="RefSeq" id="WP_331928750.1">
    <property type="nucleotide sequence ID" value="NZ_JBEPLU010000001.1"/>
</dbReference>
<dbReference type="InterPro" id="IPR009078">
    <property type="entry name" value="Ferritin-like_SF"/>
</dbReference>
<comment type="caution">
    <text evidence="1">The sequence shown here is derived from an EMBL/GenBank/DDBJ whole genome shotgun (WGS) entry which is preliminary data.</text>
</comment>
<name>A0ABV2EEY5_9CAUL</name>
<dbReference type="Proteomes" id="UP001549110">
    <property type="component" value="Unassembled WGS sequence"/>
</dbReference>
<protein>
    <submittedName>
        <fullName evidence="1">Rubrerythrin</fullName>
    </submittedName>
</protein>
<proteinExistence type="predicted"/>
<accession>A0ABV2EEY5</accession>
<dbReference type="Pfam" id="PF13668">
    <property type="entry name" value="Ferritin_2"/>
    <property type="match status" value="1"/>
</dbReference>
<dbReference type="CDD" id="cd00657">
    <property type="entry name" value="Ferritin_like"/>
    <property type="match status" value="1"/>
</dbReference>
<dbReference type="SUPFAM" id="SSF47240">
    <property type="entry name" value="Ferritin-like"/>
    <property type="match status" value="1"/>
</dbReference>
<dbReference type="InterPro" id="IPR012347">
    <property type="entry name" value="Ferritin-like"/>
</dbReference>
<reference evidence="1 2" key="1">
    <citation type="submission" date="2024-06" db="EMBL/GenBank/DDBJ databases">
        <title>Genomic Encyclopedia of Type Strains, Phase IV (KMG-IV): sequencing the most valuable type-strain genomes for metagenomic binning, comparative biology and taxonomic classification.</title>
        <authorList>
            <person name="Goeker M."/>
        </authorList>
    </citation>
    <scope>NUCLEOTIDE SEQUENCE [LARGE SCALE GENOMIC DNA]</scope>
    <source>
        <strain evidence="1 2">DSM 17809</strain>
    </source>
</reference>